<sequence>MLASRLRLPPSLARQWHAQRHTVAAFSPGRVSKSAEPLSSRSLYERVFPSKPASVSAQARRPRASQPLSKLGDQRQYLPASGGRDSEDSGHDEDIDLSKARDELSGWLNPSGLAAADKQHRTDDRDGNENGDHQGGDSQIVLVLQNLSRSLVESDFHRFARRGQHIAGWTGGITKVVRSICPVTGEPRGQYYVVFDSQRAAAAYVDAVQTRLRQAQEVGVPSSSSTTSSSQPIPAASHPTTTTTTHFTLLPPDLPFQAARLSLNDLADVADAGSRQQQQGGTAAALAQDSVLPRMLQDELLGRSEADLGRRVLVRLAGSKVTWETMKEFIRADGAERNLPWRLAASRPVRTIRAGSGPIRWWGEEEDGLRELVAEGTNKKKEEEIGYTRFVVVFADAAEARRFARTWHRREVVDERTDRVMVVNARALW</sequence>
<accession>A0AAJ0GVX2</accession>
<name>A0AAJ0GVX2_9PEZI</name>
<gene>
    <name evidence="2" type="ORF">B0T15DRAFT_529200</name>
</gene>
<organism evidence="2 3">
    <name type="scientific">Chaetomium strumarium</name>
    <dbReference type="NCBI Taxonomy" id="1170767"/>
    <lineage>
        <taxon>Eukaryota</taxon>
        <taxon>Fungi</taxon>
        <taxon>Dikarya</taxon>
        <taxon>Ascomycota</taxon>
        <taxon>Pezizomycotina</taxon>
        <taxon>Sordariomycetes</taxon>
        <taxon>Sordariomycetidae</taxon>
        <taxon>Sordariales</taxon>
        <taxon>Chaetomiaceae</taxon>
        <taxon>Chaetomium</taxon>
    </lineage>
</organism>
<reference evidence="2" key="1">
    <citation type="journal article" date="2023" name="Mol. Phylogenet. Evol.">
        <title>Genome-scale phylogeny and comparative genomics of the fungal order Sordariales.</title>
        <authorList>
            <person name="Hensen N."/>
            <person name="Bonometti L."/>
            <person name="Westerberg I."/>
            <person name="Brannstrom I.O."/>
            <person name="Guillou S."/>
            <person name="Cros-Aarteil S."/>
            <person name="Calhoun S."/>
            <person name="Haridas S."/>
            <person name="Kuo A."/>
            <person name="Mondo S."/>
            <person name="Pangilinan J."/>
            <person name="Riley R."/>
            <person name="LaButti K."/>
            <person name="Andreopoulos B."/>
            <person name="Lipzen A."/>
            <person name="Chen C."/>
            <person name="Yan M."/>
            <person name="Daum C."/>
            <person name="Ng V."/>
            <person name="Clum A."/>
            <person name="Steindorff A."/>
            <person name="Ohm R.A."/>
            <person name="Martin F."/>
            <person name="Silar P."/>
            <person name="Natvig D.O."/>
            <person name="Lalanne C."/>
            <person name="Gautier V."/>
            <person name="Ament-Velasquez S.L."/>
            <person name="Kruys A."/>
            <person name="Hutchinson M.I."/>
            <person name="Powell A.J."/>
            <person name="Barry K."/>
            <person name="Miller A.N."/>
            <person name="Grigoriev I.V."/>
            <person name="Debuchy R."/>
            <person name="Gladieux P."/>
            <person name="Hiltunen Thoren M."/>
            <person name="Johannesson H."/>
        </authorList>
    </citation>
    <scope>NUCLEOTIDE SEQUENCE</scope>
    <source>
        <strain evidence="2">CBS 333.67</strain>
    </source>
</reference>
<dbReference type="EMBL" id="JAUDZG010000003">
    <property type="protein sequence ID" value="KAK3307103.1"/>
    <property type="molecule type" value="Genomic_DNA"/>
</dbReference>
<evidence type="ECO:0000313" key="3">
    <source>
        <dbReference type="Proteomes" id="UP001273166"/>
    </source>
</evidence>
<feature type="region of interest" description="Disordered" evidence="1">
    <location>
        <begin position="107"/>
        <end position="137"/>
    </location>
</feature>
<evidence type="ECO:0000256" key="1">
    <source>
        <dbReference type="SAM" id="MobiDB-lite"/>
    </source>
</evidence>
<feature type="compositionally biased region" description="Low complexity" evidence="1">
    <location>
        <begin position="238"/>
        <end position="249"/>
    </location>
</feature>
<evidence type="ECO:0000313" key="2">
    <source>
        <dbReference type="EMBL" id="KAK3307103.1"/>
    </source>
</evidence>
<dbReference type="AlphaFoldDB" id="A0AAJ0GVX2"/>
<comment type="caution">
    <text evidence="2">The sequence shown here is derived from an EMBL/GenBank/DDBJ whole genome shotgun (WGS) entry which is preliminary data.</text>
</comment>
<keyword evidence="3" id="KW-1185">Reference proteome</keyword>
<feature type="compositionally biased region" description="Basic and acidic residues" evidence="1">
    <location>
        <begin position="117"/>
        <end position="135"/>
    </location>
</feature>
<dbReference type="RefSeq" id="XP_062722883.1">
    <property type="nucleotide sequence ID" value="XM_062869092.1"/>
</dbReference>
<dbReference type="GeneID" id="87887921"/>
<feature type="region of interest" description="Disordered" evidence="1">
    <location>
        <begin position="50"/>
        <end position="94"/>
    </location>
</feature>
<proteinExistence type="predicted"/>
<reference evidence="2" key="2">
    <citation type="submission" date="2023-06" db="EMBL/GenBank/DDBJ databases">
        <authorList>
            <consortium name="Lawrence Berkeley National Laboratory"/>
            <person name="Mondo S.J."/>
            <person name="Hensen N."/>
            <person name="Bonometti L."/>
            <person name="Westerberg I."/>
            <person name="Brannstrom I.O."/>
            <person name="Guillou S."/>
            <person name="Cros-Aarteil S."/>
            <person name="Calhoun S."/>
            <person name="Haridas S."/>
            <person name="Kuo A."/>
            <person name="Pangilinan J."/>
            <person name="Riley R."/>
            <person name="Labutti K."/>
            <person name="Andreopoulos B."/>
            <person name="Lipzen A."/>
            <person name="Chen C."/>
            <person name="Yanf M."/>
            <person name="Daum C."/>
            <person name="Ng V."/>
            <person name="Clum A."/>
            <person name="Steindorff A."/>
            <person name="Ohm R."/>
            <person name="Martin F."/>
            <person name="Silar P."/>
            <person name="Natvig D."/>
            <person name="Lalanne C."/>
            <person name="Gautier V."/>
            <person name="Ament-Velasquez S.L."/>
            <person name="Kruys A."/>
            <person name="Hutchinson M.I."/>
            <person name="Powell A.J."/>
            <person name="Barry K."/>
            <person name="Miller A.N."/>
            <person name="Grigoriev I.V."/>
            <person name="Debuchy R."/>
            <person name="Gladieux P."/>
            <person name="Thoren M.H."/>
            <person name="Johannesson H."/>
        </authorList>
    </citation>
    <scope>NUCLEOTIDE SEQUENCE</scope>
    <source>
        <strain evidence="2">CBS 333.67</strain>
    </source>
</reference>
<dbReference type="Proteomes" id="UP001273166">
    <property type="component" value="Unassembled WGS sequence"/>
</dbReference>
<protein>
    <submittedName>
        <fullName evidence="2">Uncharacterized protein</fullName>
    </submittedName>
</protein>
<feature type="region of interest" description="Disordered" evidence="1">
    <location>
        <begin position="216"/>
        <end position="249"/>
    </location>
</feature>